<dbReference type="GO" id="GO:0003677">
    <property type="term" value="F:DNA binding"/>
    <property type="evidence" value="ECO:0007669"/>
    <property type="project" value="UniProtKB-KW"/>
</dbReference>
<dbReference type="InterPro" id="IPR014710">
    <property type="entry name" value="RmlC-like_jellyroll"/>
</dbReference>
<evidence type="ECO:0000313" key="6">
    <source>
        <dbReference type="EMBL" id="MSS63117.1"/>
    </source>
</evidence>
<keyword evidence="1" id="KW-0805">Transcription regulation</keyword>
<dbReference type="AlphaFoldDB" id="A0A6L5XX45"/>
<organism evidence="6 7">
    <name type="scientific">Velocimicrobium porci</name>
    <dbReference type="NCBI Taxonomy" id="2606634"/>
    <lineage>
        <taxon>Bacteria</taxon>
        <taxon>Bacillati</taxon>
        <taxon>Bacillota</taxon>
        <taxon>Clostridia</taxon>
        <taxon>Lachnospirales</taxon>
        <taxon>Lachnospiraceae</taxon>
        <taxon>Velocimicrobium</taxon>
    </lineage>
</organism>
<dbReference type="Pfam" id="PF00027">
    <property type="entry name" value="cNMP_binding"/>
    <property type="match status" value="1"/>
</dbReference>
<dbReference type="PROSITE" id="PS50042">
    <property type="entry name" value="CNMP_BINDING_3"/>
    <property type="match status" value="1"/>
</dbReference>
<dbReference type="PROSITE" id="PS51063">
    <property type="entry name" value="HTH_CRP_2"/>
    <property type="match status" value="1"/>
</dbReference>
<accession>A0A6L5XX45</accession>
<keyword evidence="2" id="KW-0238">DNA-binding</keyword>
<keyword evidence="3" id="KW-0804">Transcription</keyword>
<comment type="caution">
    <text evidence="6">The sequence shown here is derived from an EMBL/GenBank/DDBJ whole genome shotgun (WGS) entry which is preliminary data.</text>
</comment>
<dbReference type="InterPro" id="IPR018490">
    <property type="entry name" value="cNMP-bd_dom_sf"/>
</dbReference>
<dbReference type="RefSeq" id="WP_154517794.1">
    <property type="nucleotide sequence ID" value="NZ_VUMT01000004.1"/>
</dbReference>
<dbReference type="CDD" id="cd00038">
    <property type="entry name" value="CAP_ED"/>
    <property type="match status" value="1"/>
</dbReference>
<feature type="domain" description="HTH crp-type" evidence="5">
    <location>
        <begin position="147"/>
        <end position="214"/>
    </location>
</feature>
<keyword evidence="7" id="KW-1185">Reference proteome</keyword>
<dbReference type="Pfam" id="PF13545">
    <property type="entry name" value="HTH_Crp_2"/>
    <property type="match status" value="1"/>
</dbReference>
<evidence type="ECO:0000256" key="3">
    <source>
        <dbReference type="ARBA" id="ARBA00023163"/>
    </source>
</evidence>
<sequence length="214" mass="25208">MKECRIFYGLSEEQKNAAISQLRGIVKKYEKGRTVIRENYIVNEIGILLKGNLCISKYTEEGKELLMQKLTPSYLVGAEIACTRRKDSPYIVYSPKESSVYWFLADKILKPGEINESIRMVMFQNLMVFLADENIRKYYKIESITTKSVRERIIKYLELQRKKAGDDSFYIKLNREQMANFLGMNRCVLSHELKLMEKEGKIRLKKNYFEIIKL</sequence>
<evidence type="ECO:0000259" key="4">
    <source>
        <dbReference type="PROSITE" id="PS50042"/>
    </source>
</evidence>
<dbReference type="Proteomes" id="UP000482209">
    <property type="component" value="Unassembled WGS sequence"/>
</dbReference>
<dbReference type="EMBL" id="VUMT01000004">
    <property type="protein sequence ID" value="MSS63117.1"/>
    <property type="molecule type" value="Genomic_DNA"/>
</dbReference>
<dbReference type="SUPFAM" id="SSF46785">
    <property type="entry name" value="Winged helix' DNA-binding domain"/>
    <property type="match status" value="1"/>
</dbReference>
<protein>
    <submittedName>
        <fullName evidence="6">Crp/Fnr family transcriptional regulator</fullName>
    </submittedName>
</protein>
<name>A0A6L5XX45_9FIRM</name>
<evidence type="ECO:0000256" key="2">
    <source>
        <dbReference type="ARBA" id="ARBA00023125"/>
    </source>
</evidence>
<reference evidence="6 7" key="1">
    <citation type="submission" date="2019-08" db="EMBL/GenBank/DDBJ databases">
        <title>In-depth cultivation of the pig gut microbiome towards novel bacterial diversity and tailored functional studies.</title>
        <authorList>
            <person name="Wylensek D."/>
            <person name="Hitch T.C.A."/>
            <person name="Clavel T."/>
        </authorList>
    </citation>
    <scope>NUCLEOTIDE SEQUENCE [LARGE SCALE GENOMIC DNA]</scope>
    <source>
        <strain evidence="6 7">WCA-693-APC-MOT-I</strain>
    </source>
</reference>
<dbReference type="GO" id="GO:0006355">
    <property type="term" value="P:regulation of DNA-templated transcription"/>
    <property type="evidence" value="ECO:0007669"/>
    <property type="project" value="InterPro"/>
</dbReference>
<proteinExistence type="predicted"/>
<evidence type="ECO:0000313" key="7">
    <source>
        <dbReference type="Proteomes" id="UP000482209"/>
    </source>
</evidence>
<gene>
    <name evidence="6" type="ORF">FYJ58_04390</name>
</gene>
<feature type="domain" description="Cyclic nucleotide-binding" evidence="4">
    <location>
        <begin position="6"/>
        <end position="77"/>
    </location>
</feature>
<dbReference type="Gene3D" id="2.60.120.10">
    <property type="entry name" value="Jelly Rolls"/>
    <property type="match status" value="1"/>
</dbReference>
<evidence type="ECO:0000259" key="5">
    <source>
        <dbReference type="PROSITE" id="PS51063"/>
    </source>
</evidence>
<dbReference type="SUPFAM" id="SSF51206">
    <property type="entry name" value="cAMP-binding domain-like"/>
    <property type="match status" value="1"/>
</dbReference>
<evidence type="ECO:0000256" key="1">
    <source>
        <dbReference type="ARBA" id="ARBA00023015"/>
    </source>
</evidence>
<dbReference type="InterPro" id="IPR036390">
    <property type="entry name" value="WH_DNA-bd_sf"/>
</dbReference>
<dbReference type="InterPro" id="IPR000595">
    <property type="entry name" value="cNMP-bd_dom"/>
</dbReference>
<dbReference type="InterPro" id="IPR012318">
    <property type="entry name" value="HTH_CRP"/>
</dbReference>